<dbReference type="STRING" id="596151.DesfrDRAFT_0857"/>
<comment type="caution">
    <text evidence="1">The sequence shown here is derived from an EMBL/GenBank/DDBJ whole genome shotgun (WGS) entry which is preliminary data.</text>
</comment>
<keyword evidence="2" id="KW-1185">Reference proteome</keyword>
<gene>
    <name evidence="1" type="ORF">DesfrDRAFT_0857</name>
</gene>
<accession>E1JTA8</accession>
<proteinExistence type="predicted"/>
<name>E1JTA8_SOLFR</name>
<evidence type="ECO:0000313" key="1">
    <source>
        <dbReference type="EMBL" id="EFL52368.1"/>
    </source>
</evidence>
<sequence length="228" mass="25967">MEIVMKIFNAGMTIPALMGFCQRYPHHKPDVLLSYPLLPPNHKVFTHKHRRLIGKLFLDNGAFGANQPNSTIDANELYTEFLTYCEYSGKDWDIIFSFDRNFGLNGYAENLKYQEELEQLGIPVVTTLHNIYNDDVEKIIARGLPEHKVVAIGQCDGREIYANIKSPVMKIYNAGGKVHFFGAINFDLFCRLPIYTCDASSWSQYPAYGIVSYWNPKNPGEVESTEVV</sequence>
<evidence type="ECO:0000313" key="2">
    <source>
        <dbReference type="Proteomes" id="UP000006250"/>
    </source>
</evidence>
<dbReference type="Proteomes" id="UP000006250">
    <property type="component" value="Unassembled WGS sequence"/>
</dbReference>
<protein>
    <submittedName>
        <fullName evidence="1">Uncharacterized protein</fullName>
    </submittedName>
</protein>
<dbReference type="OrthoDB" id="5444275at2"/>
<reference evidence="1 2" key="1">
    <citation type="submission" date="2010-08" db="EMBL/GenBank/DDBJ databases">
        <title>The draft genome of Desulfovibrio fructosovorans JJ.</title>
        <authorList>
            <consortium name="US DOE Joint Genome Institute (JGI-PGF)"/>
            <person name="Lucas S."/>
            <person name="Copeland A."/>
            <person name="Lapidus A."/>
            <person name="Cheng J.-F."/>
            <person name="Bruce D."/>
            <person name="Goodwin L."/>
            <person name="Pitluck S."/>
            <person name="Land M.L."/>
            <person name="Hauser L."/>
            <person name="Chang Y.-J."/>
            <person name="Jeffries C."/>
            <person name="Wall J.D."/>
            <person name="Stahl D.A."/>
            <person name="Arkin A.P."/>
            <person name="Dehal P."/>
            <person name="Stolyar S.M."/>
            <person name="Hazen T.C."/>
            <person name="Woyke T.J."/>
        </authorList>
    </citation>
    <scope>NUCLEOTIDE SEQUENCE [LARGE SCALE GENOMIC DNA]</scope>
    <source>
        <strain evidence="1 2">JJ</strain>
    </source>
</reference>
<dbReference type="RefSeq" id="WP_005991432.1">
    <property type="nucleotide sequence ID" value="NZ_AECZ01000004.1"/>
</dbReference>
<organism evidence="1 2">
    <name type="scientific">Solidesulfovibrio fructosivorans JJ]</name>
    <dbReference type="NCBI Taxonomy" id="596151"/>
    <lineage>
        <taxon>Bacteria</taxon>
        <taxon>Pseudomonadati</taxon>
        <taxon>Thermodesulfobacteriota</taxon>
        <taxon>Desulfovibrionia</taxon>
        <taxon>Desulfovibrionales</taxon>
        <taxon>Desulfovibrionaceae</taxon>
        <taxon>Solidesulfovibrio</taxon>
    </lineage>
</organism>
<dbReference type="eggNOG" id="ENOG5034510">
    <property type="taxonomic scope" value="Bacteria"/>
</dbReference>
<dbReference type="EMBL" id="AECZ01000004">
    <property type="protein sequence ID" value="EFL52368.1"/>
    <property type="molecule type" value="Genomic_DNA"/>
</dbReference>
<dbReference type="AlphaFoldDB" id="E1JTA8"/>